<proteinExistence type="predicted"/>
<protein>
    <submittedName>
        <fullName evidence="1">Uncharacterized protein</fullName>
    </submittedName>
</protein>
<evidence type="ECO:0000313" key="2">
    <source>
        <dbReference type="Proteomes" id="UP000002620"/>
    </source>
</evidence>
<organism evidence="1 2">
    <name type="scientific">Ammonifex degensii (strain DSM 10501 / KC4)</name>
    <dbReference type="NCBI Taxonomy" id="429009"/>
    <lineage>
        <taxon>Bacteria</taxon>
        <taxon>Bacillati</taxon>
        <taxon>Bacillota</taxon>
        <taxon>Clostridia</taxon>
        <taxon>Thermoanaerobacterales</taxon>
        <taxon>Thermoanaerobacteraceae</taxon>
        <taxon>Ammonifex</taxon>
    </lineage>
</organism>
<evidence type="ECO:0000313" key="1">
    <source>
        <dbReference type="EMBL" id="ACX52084.1"/>
    </source>
</evidence>
<sequence>MGDCLGVSASKTSVNETLALLHFSEEVHNS</sequence>
<accession>C9RCV7</accession>
<dbReference type="STRING" id="429009.Adeg_0948"/>
<dbReference type="KEGG" id="adg:Adeg_0948"/>
<gene>
    <name evidence="1" type="ordered locus">Adeg_0948</name>
</gene>
<reference evidence="1 2" key="1">
    <citation type="submission" date="2009-10" db="EMBL/GenBank/DDBJ databases">
        <title>Complete sequence of chromosome of Ammonifex degensii KC4.</title>
        <authorList>
            <consortium name="US DOE Joint Genome Institute"/>
            <person name="Kerfeld C."/>
            <person name="Goodner B."/>
            <person name="Huber H."/>
            <person name="Stetter K."/>
            <person name="Lucas S."/>
            <person name="Copeland A."/>
            <person name="Lapidus A."/>
            <person name="Glavina del Rio T."/>
            <person name="Dalin E."/>
            <person name="Tice H."/>
            <person name="Bruce D."/>
            <person name="Goodwin L."/>
            <person name="Pitluck S."/>
            <person name="Saunders E."/>
            <person name="Brettin T."/>
            <person name="Detter J.C."/>
            <person name="Han C."/>
            <person name="Larimer F."/>
            <person name="Land M."/>
            <person name="Hauser L."/>
            <person name="Kyrpides N."/>
            <person name="Ovchinnikova G."/>
            <person name="Richardson P."/>
        </authorList>
    </citation>
    <scope>NUCLEOTIDE SEQUENCE [LARGE SCALE GENOMIC DNA]</scope>
    <source>
        <strain evidence="2">DSM 10501 / KC4</strain>
    </source>
</reference>
<dbReference type="HOGENOM" id="CLU_3401833_0_0_9"/>
<dbReference type="Proteomes" id="UP000002620">
    <property type="component" value="Chromosome"/>
</dbReference>
<dbReference type="EMBL" id="CP001785">
    <property type="protein sequence ID" value="ACX52084.1"/>
    <property type="molecule type" value="Genomic_DNA"/>
</dbReference>
<dbReference type="AlphaFoldDB" id="C9RCV7"/>
<keyword evidence="2" id="KW-1185">Reference proteome</keyword>
<name>C9RCV7_AMMDK</name>